<reference evidence="1" key="1">
    <citation type="journal article" date="2014" name="Front. Microbiol.">
        <title>High frequency of phylogenetically diverse reductive dehalogenase-homologous genes in deep subseafloor sedimentary metagenomes.</title>
        <authorList>
            <person name="Kawai M."/>
            <person name="Futagami T."/>
            <person name="Toyoda A."/>
            <person name="Takaki Y."/>
            <person name="Nishi S."/>
            <person name="Hori S."/>
            <person name="Arai W."/>
            <person name="Tsubouchi T."/>
            <person name="Morono Y."/>
            <person name="Uchiyama I."/>
            <person name="Ito T."/>
            <person name="Fujiyama A."/>
            <person name="Inagaki F."/>
            <person name="Takami H."/>
        </authorList>
    </citation>
    <scope>NUCLEOTIDE SEQUENCE</scope>
    <source>
        <strain evidence="1">Expedition CK06-06</strain>
    </source>
</reference>
<evidence type="ECO:0000313" key="1">
    <source>
        <dbReference type="EMBL" id="GAH39764.1"/>
    </source>
</evidence>
<dbReference type="AlphaFoldDB" id="X1GDS5"/>
<gene>
    <name evidence="1" type="ORF">S03H2_13783</name>
</gene>
<proteinExistence type="predicted"/>
<dbReference type="EMBL" id="BARU01006990">
    <property type="protein sequence ID" value="GAH39764.1"/>
    <property type="molecule type" value="Genomic_DNA"/>
</dbReference>
<sequence length="62" mass="7553">MVSGLKEMAITHLLINYDIFDKWVKENFTIKEQELLGKFFEKHTRLDYLKWGYGVYRLGYFD</sequence>
<accession>X1GDS5</accession>
<comment type="caution">
    <text evidence="1">The sequence shown here is derived from an EMBL/GenBank/DDBJ whole genome shotgun (WGS) entry which is preliminary data.</text>
</comment>
<organism evidence="1">
    <name type="scientific">marine sediment metagenome</name>
    <dbReference type="NCBI Taxonomy" id="412755"/>
    <lineage>
        <taxon>unclassified sequences</taxon>
        <taxon>metagenomes</taxon>
        <taxon>ecological metagenomes</taxon>
    </lineage>
</organism>
<protein>
    <submittedName>
        <fullName evidence="1">Uncharacterized protein</fullName>
    </submittedName>
</protein>
<name>X1GDS5_9ZZZZ</name>